<dbReference type="Proteomes" id="UP000177080">
    <property type="component" value="Unassembled WGS sequence"/>
</dbReference>
<evidence type="ECO:0000313" key="3">
    <source>
        <dbReference type="Proteomes" id="UP000177080"/>
    </source>
</evidence>
<organism evidence="2 3">
    <name type="scientific">Candidatus Amesbacteria bacterium RIFCSPLOWO2_01_FULL_48_25</name>
    <dbReference type="NCBI Taxonomy" id="1797259"/>
    <lineage>
        <taxon>Bacteria</taxon>
        <taxon>Candidatus Amesiibacteriota</taxon>
    </lineage>
</organism>
<feature type="transmembrane region" description="Helical" evidence="1">
    <location>
        <begin position="26"/>
        <end position="45"/>
    </location>
</feature>
<reference evidence="2 3" key="1">
    <citation type="journal article" date="2016" name="Nat. Commun.">
        <title>Thousands of microbial genomes shed light on interconnected biogeochemical processes in an aquifer system.</title>
        <authorList>
            <person name="Anantharaman K."/>
            <person name="Brown C.T."/>
            <person name="Hug L.A."/>
            <person name="Sharon I."/>
            <person name="Castelle C.J."/>
            <person name="Probst A.J."/>
            <person name="Thomas B.C."/>
            <person name="Singh A."/>
            <person name="Wilkins M.J."/>
            <person name="Karaoz U."/>
            <person name="Brodie E.L."/>
            <person name="Williams K.H."/>
            <person name="Hubbard S.S."/>
            <person name="Banfield J.F."/>
        </authorList>
    </citation>
    <scope>NUCLEOTIDE SEQUENCE [LARGE SCALE GENOMIC DNA]</scope>
</reference>
<name>A0A1F4ZBZ0_9BACT</name>
<dbReference type="AlphaFoldDB" id="A0A1F4ZBZ0"/>
<dbReference type="STRING" id="1797259.A2989_03435"/>
<keyword evidence="1" id="KW-0472">Membrane</keyword>
<gene>
    <name evidence="2" type="ORF">A2989_03435</name>
</gene>
<accession>A0A1F4ZBZ0</accession>
<evidence type="ECO:0000256" key="1">
    <source>
        <dbReference type="SAM" id="Phobius"/>
    </source>
</evidence>
<keyword evidence="1" id="KW-1133">Transmembrane helix</keyword>
<proteinExistence type="predicted"/>
<dbReference type="EMBL" id="MEXN01000005">
    <property type="protein sequence ID" value="OGD03708.1"/>
    <property type="molecule type" value="Genomic_DNA"/>
</dbReference>
<comment type="caution">
    <text evidence="2">The sequence shown here is derived from an EMBL/GenBank/DDBJ whole genome shotgun (WGS) entry which is preliminary data.</text>
</comment>
<protein>
    <submittedName>
        <fullName evidence="2">Uncharacterized protein</fullName>
    </submittedName>
</protein>
<keyword evidence="1" id="KW-0812">Transmembrane</keyword>
<sequence>MFEIPDETAREYDKLVKWLEIKSESLALYGFGMILSVAEMAGNLLGRVVGRTGRTGDEK</sequence>
<evidence type="ECO:0000313" key="2">
    <source>
        <dbReference type="EMBL" id="OGD03708.1"/>
    </source>
</evidence>